<dbReference type="Pfam" id="PF00743">
    <property type="entry name" value="FMO-like"/>
    <property type="match status" value="1"/>
</dbReference>
<evidence type="ECO:0000256" key="8">
    <source>
        <dbReference type="SAM" id="MobiDB-lite"/>
    </source>
</evidence>
<dbReference type="PANTHER" id="PTHR43098">
    <property type="entry name" value="L-ORNITHINE N(5)-MONOOXYGENASE-RELATED"/>
    <property type="match status" value="1"/>
</dbReference>
<dbReference type="EMBL" id="LAZR01000034">
    <property type="protein sequence ID" value="KKO01645.1"/>
    <property type="molecule type" value="Genomic_DNA"/>
</dbReference>
<evidence type="ECO:0000256" key="2">
    <source>
        <dbReference type="ARBA" id="ARBA00010139"/>
    </source>
</evidence>
<accession>A0A0F9VC68</accession>
<comment type="caution">
    <text evidence="9">The sequence shown here is derived from an EMBL/GenBank/DDBJ whole genome shotgun (WGS) entry which is preliminary data.</text>
</comment>
<reference evidence="9" key="1">
    <citation type="journal article" date="2015" name="Nature">
        <title>Complex archaea that bridge the gap between prokaryotes and eukaryotes.</title>
        <authorList>
            <person name="Spang A."/>
            <person name="Saw J.H."/>
            <person name="Jorgensen S.L."/>
            <person name="Zaremba-Niedzwiedzka K."/>
            <person name="Martijn J."/>
            <person name="Lind A.E."/>
            <person name="van Eijk R."/>
            <person name="Schleper C."/>
            <person name="Guy L."/>
            <person name="Ettema T.J."/>
        </authorList>
    </citation>
    <scope>NUCLEOTIDE SEQUENCE</scope>
</reference>
<dbReference type="AlphaFoldDB" id="A0A0F9VC68"/>
<dbReference type="InterPro" id="IPR020946">
    <property type="entry name" value="Flavin_mOase-like"/>
</dbReference>
<sequence length="607" mass="67317">MTDQQNSSQSAADIEALRERYRAERERRTPDKAARTYLDMRESFGEMLDDPYADAKSREPVDDEVDVLIVGGGFGGLMTAARMREAGVKKIRIVEAGSDVGGTWYWNRYPGAACDVESYVYFPLLEETGYMPKERYSKASEIREHAQRIAQHFGLYDHALFSTQVSSLDWDDEASNWSVKTNRGDSMRARFVVLTTGPLNKPKLPAIPGIERFKGHSFHTSRWDYAYTGGSATEPMTGLAGKRVAIIGTGATAIQCVPPLARDAKQLFVFQRTPSSVDARNNSVTDPEWAAALTPGWQQRRIESFTAQFTSRLDIENEVNDGWTTLANAIREKLAAGRSVADAAQLLEEADFEKMVEVRERIESIVDDQATADALKPWFSLYCKRPCFHDEYLPTFNRSNVTLVDTAGKGVQAITENGLVVDGKEYEVDCIVFATGFEVASDFARQAGFELHGVGGLTLPQKWRQGMSTFHGLHSRGFPNLFFISQAQSGMSVNFPHMLSVQAVHAAHVVGHSVANGVQRVEASAEAERNWTDKIVELSGARIKFLETCTPGFYNNEGGRLEAQAKSMPYGGGPLEFIQILQDWREAGEFEGLELDGKPANKKGESK</sequence>
<gene>
    <name evidence="9" type="ORF">LCGC14_0114530</name>
</gene>
<evidence type="ECO:0008006" key="10">
    <source>
        <dbReference type="Google" id="ProtNLM"/>
    </source>
</evidence>
<dbReference type="GO" id="GO:0004499">
    <property type="term" value="F:N,N-dimethylaniline monooxygenase activity"/>
    <property type="evidence" value="ECO:0007669"/>
    <property type="project" value="InterPro"/>
</dbReference>
<feature type="compositionally biased region" description="Basic and acidic residues" evidence="8">
    <location>
        <begin position="15"/>
        <end position="33"/>
    </location>
</feature>
<evidence type="ECO:0000256" key="6">
    <source>
        <dbReference type="ARBA" id="ARBA00023002"/>
    </source>
</evidence>
<keyword evidence="4" id="KW-0274">FAD</keyword>
<comment type="similarity">
    <text evidence="2">Belongs to the FAD-binding monooxygenase family.</text>
</comment>
<keyword evidence="5" id="KW-0521">NADP</keyword>
<feature type="compositionally biased region" description="Polar residues" evidence="8">
    <location>
        <begin position="1"/>
        <end position="11"/>
    </location>
</feature>
<protein>
    <recommendedName>
        <fullName evidence="10">FAD/NAD(P)-binding domain-containing protein</fullName>
    </recommendedName>
</protein>
<comment type="cofactor">
    <cofactor evidence="1">
        <name>FAD</name>
        <dbReference type="ChEBI" id="CHEBI:57692"/>
    </cofactor>
</comment>
<dbReference type="FunFam" id="3.50.50.60:FF:000341">
    <property type="entry name" value="Baeyer-Villiger monooxygenase"/>
    <property type="match status" value="1"/>
</dbReference>
<keyword evidence="6" id="KW-0560">Oxidoreductase</keyword>
<evidence type="ECO:0000256" key="5">
    <source>
        <dbReference type="ARBA" id="ARBA00022857"/>
    </source>
</evidence>
<dbReference type="GO" id="GO:0050660">
    <property type="term" value="F:flavin adenine dinucleotide binding"/>
    <property type="evidence" value="ECO:0007669"/>
    <property type="project" value="InterPro"/>
</dbReference>
<dbReference type="InterPro" id="IPR050775">
    <property type="entry name" value="FAD-binding_Monooxygenases"/>
</dbReference>
<feature type="region of interest" description="Disordered" evidence="8">
    <location>
        <begin position="1"/>
        <end position="33"/>
    </location>
</feature>
<proteinExistence type="inferred from homology"/>
<dbReference type="PRINTS" id="PR00411">
    <property type="entry name" value="PNDRDTASEI"/>
</dbReference>
<dbReference type="PANTHER" id="PTHR43098:SF4">
    <property type="entry name" value="BLR3857 PROTEIN"/>
    <property type="match status" value="1"/>
</dbReference>
<dbReference type="Gene3D" id="3.50.50.60">
    <property type="entry name" value="FAD/NAD(P)-binding domain"/>
    <property type="match status" value="2"/>
</dbReference>
<dbReference type="SUPFAM" id="SSF51905">
    <property type="entry name" value="FAD/NAD(P)-binding domain"/>
    <property type="match status" value="1"/>
</dbReference>
<evidence type="ECO:0000256" key="3">
    <source>
        <dbReference type="ARBA" id="ARBA00022630"/>
    </source>
</evidence>
<keyword evidence="7" id="KW-0503">Monooxygenase</keyword>
<dbReference type="GO" id="GO:0050661">
    <property type="term" value="F:NADP binding"/>
    <property type="evidence" value="ECO:0007669"/>
    <property type="project" value="InterPro"/>
</dbReference>
<organism evidence="9">
    <name type="scientific">marine sediment metagenome</name>
    <dbReference type="NCBI Taxonomy" id="412755"/>
    <lineage>
        <taxon>unclassified sequences</taxon>
        <taxon>metagenomes</taxon>
        <taxon>ecological metagenomes</taxon>
    </lineage>
</organism>
<dbReference type="InterPro" id="IPR036188">
    <property type="entry name" value="FAD/NAD-bd_sf"/>
</dbReference>
<keyword evidence="3" id="KW-0285">Flavoprotein</keyword>
<evidence type="ECO:0000256" key="1">
    <source>
        <dbReference type="ARBA" id="ARBA00001974"/>
    </source>
</evidence>
<evidence type="ECO:0000256" key="4">
    <source>
        <dbReference type="ARBA" id="ARBA00022827"/>
    </source>
</evidence>
<evidence type="ECO:0000256" key="7">
    <source>
        <dbReference type="ARBA" id="ARBA00023033"/>
    </source>
</evidence>
<name>A0A0F9VC68_9ZZZZ</name>
<evidence type="ECO:0000313" key="9">
    <source>
        <dbReference type="EMBL" id="KKO01645.1"/>
    </source>
</evidence>